<accession>A0A8X7CQJ2</accession>
<dbReference type="AlphaFoldDB" id="A0A8X7CQJ2"/>
<dbReference type="Proteomes" id="UP000886998">
    <property type="component" value="Unassembled WGS sequence"/>
</dbReference>
<reference evidence="1" key="1">
    <citation type="submission" date="2020-08" db="EMBL/GenBank/DDBJ databases">
        <title>Multicomponent nature underlies the extraordinary mechanical properties of spider dragline silk.</title>
        <authorList>
            <person name="Kono N."/>
            <person name="Nakamura H."/>
            <person name="Mori M."/>
            <person name="Yoshida Y."/>
            <person name="Ohtoshi R."/>
            <person name="Malay A.D."/>
            <person name="Moran D.A.P."/>
            <person name="Tomita M."/>
            <person name="Numata K."/>
            <person name="Arakawa K."/>
        </authorList>
    </citation>
    <scope>NUCLEOTIDE SEQUENCE</scope>
</reference>
<comment type="caution">
    <text evidence="1">The sequence shown here is derived from an EMBL/GenBank/DDBJ whole genome shotgun (WGS) entry which is preliminary data.</text>
</comment>
<dbReference type="OrthoDB" id="192247at2759"/>
<evidence type="ECO:0000313" key="1">
    <source>
        <dbReference type="EMBL" id="GFY72697.1"/>
    </source>
</evidence>
<dbReference type="EMBL" id="BMAV01019611">
    <property type="protein sequence ID" value="GFY72697.1"/>
    <property type="molecule type" value="Genomic_DNA"/>
</dbReference>
<sequence>MADNNDGNSLAPFTYIWAIENFPAFLSPSPILSPIFIVDCYRKSHWHLGIAESDCHVQCFVKRQGDDDGGPETDLHSSEISLLDTEGCPLITEKIERSFQKGDTYEILTFALIKDVFGTRKDKFLFNETLTLRFRCFSIQKKINRINTCFARTRLDIQRRSCLWTIKNFSSHIEKEEASQMDDPQHFDLMEKAYLEANRESFLPVGMLTLRFEFILGIGIAHEEIESYRFTPYTQKYIDGMD</sequence>
<keyword evidence="2" id="KW-1185">Reference proteome</keyword>
<dbReference type="SUPFAM" id="SSF49599">
    <property type="entry name" value="TRAF domain-like"/>
    <property type="match status" value="1"/>
</dbReference>
<proteinExistence type="predicted"/>
<organism evidence="1 2">
    <name type="scientific">Trichonephila inaurata madagascariensis</name>
    <dbReference type="NCBI Taxonomy" id="2747483"/>
    <lineage>
        <taxon>Eukaryota</taxon>
        <taxon>Metazoa</taxon>
        <taxon>Ecdysozoa</taxon>
        <taxon>Arthropoda</taxon>
        <taxon>Chelicerata</taxon>
        <taxon>Arachnida</taxon>
        <taxon>Araneae</taxon>
        <taxon>Araneomorphae</taxon>
        <taxon>Entelegynae</taxon>
        <taxon>Araneoidea</taxon>
        <taxon>Nephilidae</taxon>
        <taxon>Trichonephila</taxon>
        <taxon>Trichonephila inaurata</taxon>
    </lineage>
</organism>
<evidence type="ECO:0000313" key="2">
    <source>
        <dbReference type="Proteomes" id="UP000886998"/>
    </source>
</evidence>
<name>A0A8X7CQJ2_9ARAC</name>
<gene>
    <name evidence="1" type="primary">SPOP_31</name>
    <name evidence="1" type="ORF">TNIN_262161</name>
</gene>
<protein>
    <submittedName>
        <fullName evidence="1">Speckle-type POZ protein</fullName>
    </submittedName>
</protein>